<accession>A0A2H1IN83</accession>
<dbReference type="EMBL" id="FXYY01000005">
    <property type="protein sequence ID" value="SMX76675.1"/>
    <property type="molecule type" value="Genomic_DNA"/>
</dbReference>
<protein>
    <submittedName>
        <fullName evidence="1">Uncharacterized protein</fullName>
    </submittedName>
</protein>
<dbReference type="Proteomes" id="UP000234641">
    <property type="component" value="Unassembled WGS sequence"/>
</dbReference>
<name>A0A2H1IN83_BRELN</name>
<dbReference type="AlphaFoldDB" id="A0A2H1IN83"/>
<dbReference type="RefSeq" id="WP_240812140.1">
    <property type="nucleotide sequence ID" value="NZ_FXYY01000005.1"/>
</dbReference>
<gene>
    <name evidence="1" type="ORF">BLIN9172_01283</name>
</gene>
<evidence type="ECO:0000313" key="2">
    <source>
        <dbReference type="Proteomes" id="UP000234641"/>
    </source>
</evidence>
<sequence length="208" mass="23043">MKQRQAVTKKKALAYKNANRADKSRILDELVDLTGFHRDYARTALRQALVPKIVKPKSGRAPIYTPDLLPALITCWAILRAPAGKLMAAMLPTLVPMLRRDKELAITDAQAELLMAMSPATIDRKLADERKKMLPRGRSHTKPGSLLKSQIPIRTWAEWDDAVPGFVEIDLVGHEGGNASGEYCFTLTVTNISTGWTVNRSVKNKAAK</sequence>
<organism evidence="1 2">
    <name type="scientific">Brevibacterium linens ATCC 9172</name>
    <dbReference type="NCBI Taxonomy" id="1255617"/>
    <lineage>
        <taxon>Bacteria</taxon>
        <taxon>Bacillati</taxon>
        <taxon>Actinomycetota</taxon>
        <taxon>Actinomycetes</taxon>
        <taxon>Micrococcales</taxon>
        <taxon>Brevibacteriaceae</taxon>
        <taxon>Brevibacterium</taxon>
    </lineage>
</organism>
<reference evidence="1 2" key="1">
    <citation type="submission" date="2017-03" db="EMBL/GenBank/DDBJ databases">
        <authorList>
            <person name="Afonso C.L."/>
            <person name="Miller P.J."/>
            <person name="Scott M.A."/>
            <person name="Spackman E."/>
            <person name="Goraichik I."/>
            <person name="Dimitrov K.M."/>
            <person name="Suarez D.L."/>
            <person name="Swayne D.E."/>
        </authorList>
    </citation>
    <scope>NUCLEOTIDE SEQUENCE [LARGE SCALE GENOMIC DNA]</scope>
    <source>
        <strain evidence="1 2">ATCC 9172</strain>
    </source>
</reference>
<proteinExistence type="predicted"/>
<evidence type="ECO:0000313" key="1">
    <source>
        <dbReference type="EMBL" id="SMX76675.1"/>
    </source>
</evidence>